<dbReference type="Proteomes" id="UP001287282">
    <property type="component" value="Unassembled WGS sequence"/>
</dbReference>
<evidence type="ECO:0000313" key="4">
    <source>
        <dbReference type="Proteomes" id="UP001287282"/>
    </source>
</evidence>
<accession>A0ABU3XF72</accession>
<reference evidence="3 4" key="1">
    <citation type="submission" date="2023-10" db="EMBL/GenBank/DDBJ databases">
        <title>Screening of Alkalihalobacillus lindianensis BZ-TG-R113 and Its Alleviation of Salt Stress on Rapeseed Growth.</title>
        <authorList>
            <person name="Zhao B."/>
            <person name="Guo T."/>
        </authorList>
    </citation>
    <scope>NUCLEOTIDE SEQUENCE [LARGE SCALE GENOMIC DNA]</scope>
    <source>
        <strain evidence="3 4">BZ-TG-R113</strain>
    </source>
</reference>
<sequence>MLHNFITYIKRIERTDNTKYNYEVKGVIILHEFADRVLSSLPPGVVFWSAIATTIFAALTQKFFNWYVKKAELPWMREENQQNKEKLIAATKQQHQGQSEKEGN</sequence>
<keyword evidence="2" id="KW-0472">Membrane</keyword>
<evidence type="ECO:0000313" key="3">
    <source>
        <dbReference type="EMBL" id="MDV2686039.1"/>
    </source>
</evidence>
<feature type="transmembrane region" description="Helical" evidence="2">
    <location>
        <begin position="45"/>
        <end position="68"/>
    </location>
</feature>
<organism evidence="3 4">
    <name type="scientific">Alkalihalophilus lindianensis</name>
    <dbReference type="NCBI Taxonomy" id="1630542"/>
    <lineage>
        <taxon>Bacteria</taxon>
        <taxon>Bacillati</taxon>
        <taxon>Bacillota</taxon>
        <taxon>Bacilli</taxon>
        <taxon>Bacillales</taxon>
        <taxon>Bacillaceae</taxon>
        <taxon>Alkalihalophilus</taxon>
    </lineage>
</organism>
<gene>
    <name evidence="3" type="ORF">RYX56_16850</name>
</gene>
<dbReference type="RefSeq" id="WP_317123209.1">
    <property type="nucleotide sequence ID" value="NZ_JAWJBA010000006.1"/>
</dbReference>
<proteinExistence type="predicted"/>
<evidence type="ECO:0000256" key="1">
    <source>
        <dbReference type="SAM" id="MobiDB-lite"/>
    </source>
</evidence>
<name>A0ABU3XF72_9BACI</name>
<comment type="caution">
    <text evidence="3">The sequence shown here is derived from an EMBL/GenBank/DDBJ whole genome shotgun (WGS) entry which is preliminary data.</text>
</comment>
<evidence type="ECO:0000256" key="2">
    <source>
        <dbReference type="SAM" id="Phobius"/>
    </source>
</evidence>
<protein>
    <submittedName>
        <fullName evidence="3">Uncharacterized protein</fullName>
    </submittedName>
</protein>
<keyword evidence="2" id="KW-0812">Transmembrane</keyword>
<keyword evidence="4" id="KW-1185">Reference proteome</keyword>
<feature type="region of interest" description="Disordered" evidence="1">
    <location>
        <begin position="84"/>
        <end position="104"/>
    </location>
</feature>
<keyword evidence="2" id="KW-1133">Transmembrane helix</keyword>
<dbReference type="EMBL" id="JAWJBA010000006">
    <property type="protein sequence ID" value="MDV2686039.1"/>
    <property type="molecule type" value="Genomic_DNA"/>
</dbReference>